<dbReference type="Proteomes" id="UP000673691">
    <property type="component" value="Unassembled WGS sequence"/>
</dbReference>
<gene>
    <name evidence="1" type="ORF">BJ554DRAFT_5443</name>
</gene>
<proteinExistence type="predicted"/>
<keyword evidence="2" id="KW-1185">Reference proteome</keyword>
<comment type="caution">
    <text evidence="1">The sequence shown here is derived from an EMBL/GenBank/DDBJ whole genome shotgun (WGS) entry which is preliminary data.</text>
</comment>
<evidence type="ECO:0000313" key="1">
    <source>
        <dbReference type="EMBL" id="KAG5462256.1"/>
    </source>
</evidence>
<reference evidence="1 2" key="1">
    <citation type="journal article" name="Sci. Rep.">
        <title>Genome-scale phylogenetic analyses confirm Olpidium as the closest living zoosporic fungus to the non-flagellated, terrestrial fungi.</title>
        <authorList>
            <person name="Chang Y."/>
            <person name="Rochon D."/>
            <person name="Sekimoto S."/>
            <person name="Wang Y."/>
            <person name="Chovatia M."/>
            <person name="Sandor L."/>
            <person name="Salamov A."/>
            <person name="Grigoriev I.V."/>
            <person name="Stajich J.E."/>
            <person name="Spatafora J.W."/>
        </authorList>
    </citation>
    <scope>NUCLEOTIDE SEQUENCE [LARGE SCALE GENOMIC DNA]</scope>
    <source>
        <strain evidence="1">S191</strain>
    </source>
</reference>
<protein>
    <submittedName>
        <fullName evidence="1">Uncharacterized protein</fullName>
    </submittedName>
</protein>
<sequence>MRACARSLNNRKEENRFGQGAWLAGGGGPLSTFVTRAELRLFTLELPMCLRDERCRGNFLFAEEEGVMLVCVHLLTRTYTAWTAGQGAYGIFL</sequence>
<evidence type="ECO:0000313" key="2">
    <source>
        <dbReference type="Proteomes" id="UP000673691"/>
    </source>
</evidence>
<name>A0A8H7ZZL5_9FUNG</name>
<dbReference type="EMBL" id="JAEFCI010002411">
    <property type="protein sequence ID" value="KAG5462256.1"/>
    <property type="molecule type" value="Genomic_DNA"/>
</dbReference>
<organism evidence="1 2">
    <name type="scientific">Olpidium bornovanus</name>
    <dbReference type="NCBI Taxonomy" id="278681"/>
    <lineage>
        <taxon>Eukaryota</taxon>
        <taxon>Fungi</taxon>
        <taxon>Fungi incertae sedis</taxon>
        <taxon>Olpidiomycota</taxon>
        <taxon>Olpidiomycotina</taxon>
        <taxon>Olpidiomycetes</taxon>
        <taxon>Olpidiales</taxon>
        <taxon>Olpidiaceae</taxon>
        <taxon>Olpidium</taxon>
    </lineage>
</organism>
<accession>A0A8H7ZZL5</accession>
<dbReference type="AlphaFoldDB" id="A0A8H7ZZL5"/>